<gene>
    <name evidence="1" type="ORF">POCTA_138.1.T1310009</name>
</gene>
<comment type="caution">
    <text evidence="1">The sequence shown here is derived from an EMBL/GenBank/DDBJ whole genome shotgun (WGS) entry which is preliminary data.</text>
</comment>
<dbReference type="Proteomes" id="UP000683925">
    <property type="component" value="Unassembled WGS sequence"/>
</dbReference>
<reference evidence="1" key="1">
    <citation type="submission" date="2021-01" db="EMBL/GenBank/DDBJ databases">
        <authorList>
            <consortium name="Genoscope - CEA"/>
            <person name="William W."/>
        </authorList>
    </citation>
    <scope>NUCLEOTIDE SEQUENCE</scope>
</reference>
<keyword evidence="2" id="KW-1185">Reference proteome</keyword>
<dbReference type="AlphaFoldDB" id="A0A8S1XRL7"/>
<proteinExistence type="predicted"/>
<name>A0A8S1XRL7_PAROT</name>
<accession>A0A8S1XRL7</accession>
<organism evidence="1 2">
    <name type="scientific">Paramecium octaurelia</name>
    <dbReference type="NCBI Taxonomy" id="43137"/>
    <lineage>
        <taxon>Eukaryota</taxon>
        <taxon>Sar</taxon>
        <taxon>Alveolata</taxon>
        <taxon>Ciliophora</taxon>
        <taxon>Intramacronucleata</taxon>
        <taxon>Oligohymenophorea</taxon>
        <taxon>Peniculida</taxon>
        <taxon>Parameciidae</taxon>
        <taxon>Paramecium</taxon>
    </lineage>
</organism>
<evidence type="ECO:0000313" key="2">
    <source>
        <dbReference type="Proteomes" id="UP000683925"/>
    </source>
</evidence>
<evidence type="ECO:0000313" key="1">
    <source>
        <dbReference type="EMBL" id="CAD8203779.1"/>
    </source>
</evidence>
<dbReference type="EMBL" id="CAJJDP010000131">
    <property type="protein sequence ID" value="CAD8203779.1"/>
    <property type="molecule type" value="Genomic_DNA"/>
</dbReference>
<protein>
    <submittedName>
        <fullName evidence="1">Uncharacterized protein</fullName>
    </submittedName>
</protein>
<sequence>MIRRHEAYYDCCCALWSLKSDLVMRKSGASMMAIFIKLLIAPAPQSILAGQNHHMTLI</sequence>